<dbReference type="AlphaFoldDB" id="A0A7I8D7Y5"/>
<feature type="region of interest" description="Disordered" evidence="1">
    <location>
        <begin position="20"/>
        <end position="112"/>
    </location>
</feature>
<evidence type="ECO:0000313" key="3">
    <source>
        <dbReference type="Proteomes" id="UP000593802"/>
    </source>
</evidence>
<gene>
    <name evidence="2" type="ORF">skT53_12090</name>
</gene>
<name>A0A7I8D7Y5_9BACL</name>
<reference evidence="2 3" key="1">
    <citation type="submission" date="2020-08" db="EMBL/GenBank/DDBJ databases">
        <title>Complete Genome Sequence of Effusibacillus dendaii Strain skT53, Isolated from Farmland soil.</title>
        <authorList>
            <person name="Konishi T."/>
            <person name="Kawasaki H."/>
        </authorList>
    </citation>
    <scope>NUCLEOTIDE SEQUENCE [LARGE SCALE GENOMIC DNA]</scope>
    <source>
        <strain evidence="3">skT53</strain>
    </source>
</reference>
<dbReference type="Proteomes" id="UP000593802">
    <property type="component" value="Chromosome"/>
</dbReference>
<dbReference type="KEGG" id="eff:skT53_12090"/>
<protein>
    <submittedName>
        <fullName evidence="2">Uncharacterized protein</fullName>
    </submittedName>
</protein>
<organism evidence="2 3">
    <name type="scientific">Effusibacillus dendaii</name>
    <dbReference type="NCBI Taxonomy" id="2743772"/>
    <lineage>
        <taxon>Bacteria</taxon>
        <taxon>Bacillati</taxon>
        <taxon>Bacillota</taxon>
        <taxon>Bacilli</taxon>
        <taxon>Bacillales</taxon>
        <taxon>Alicyclobacillaceae</taxon>
        <taxon>Effusibacillus</taxon>
    </lineage>
</organism>
<accession>A0A7I8D7Y5</accession>
<feature type="compositionally biased region" description="Basic and acidic residues" evidence="1">
    <location>
        <begin position="49"/>
        <end position="58"/>
    </location>
</feature>
<evidence type="ECO:0000313" key="2">
    <source>
        <dbReference type="EMBL" id="BCJ86224.1"/>
    </source>
</evidence>
<evidence type="ECO:0000256" key="1">
    <source>
        <dbReference type="SAM" id="MobiDB-lite"/>
    </source>
</evidence>
<feature type="compositionally biased region" description="Basic and acidic residues" evidence="1">
    <location>
        <begin position="85"/>
        <end position="97"/>
    </location>
</feature>
<keyword evidence="3" id="KW-1185">Reference proteome</keyword>
<dbReference type="RefSeq" id="WP_200760246.1">
    <property type="nucleotide sequence ID" value="NZ_AP023366.1"/>
</dbReference>
<dbReference type="EMBL" id="AP023366">
    <property type="protein sequence ID" value="BCJ86224.1"/>
    <property type="molecule type" value="Genomic_DNA"/>
</dbReference>
<proteinExistence type="predicted"/>
<sequence>MIGLIILAAVFVLANIAKNGFPRLPDGRDNTPLGPGGHRKWSPMSQGENRNRLPEPDRTPAQTRPVQREVDPVPQQSHVVQMRQPKQEPQQEPKPKQMEQGGPRNLSHPLLKRDDLLRAVVLSEILSPPRARNRWSTARKTNR</sequence>